<dbReference type="InterPro" id="IPR050585">
    <property type="entry name" value="Xaa-Pro_dipeptidyl-ppase/CocE"/>
</dbReference>
<evidence type="ECO:0000256" key="1">
    <source>
        <dbReference type="ARBA" id="ARBA00022801"/>
    </source>
</evidence>
<dbReference type="SUPFAM" id="SSF49785">
    <property type="entry name" value="Galactose-binding domain-like"/>
    <property type="match status" value="1"/>
</dbReference>
<dbReference type="PANTHER" id="PTHR43056">
    <property type="entry name" value="PEPTIDASE S9 PROLYL OLIGOPEPTIDASE"/>
    <property type="match status" value="1"/>
</dbReference>
<dbReference type="EMBL" id="JAKPBZ010000115">
    <property type="protein sequence ID" value="MCL2895044.1"/>
    <property type="molecule type" value="Genomic_DNA"/>
</dbReference>
<dbReference type="Proteomes" id="UP001203069">
    <property type="component" value="Unassembled WGS sequence"/>
</dbReference>
<dbReference type="GO" id="GO:0016787">
    <property type="term" value="F:hydrolase activity"/>
    <property type="evidence" value="ECO:0007669"/>
    <property type="project" value="UniProtKB-KW"/>
</dbReference>
<dbReference type="InterPro" id="IPR013736">
    <property type="entry name" value="Xaa-Pro_dipept_C"/>
</dbReference>
<dbReference type="Pfam" id="PF02129">
    <property type="entry name" value="Peptidase_S15"/>
    <property type="match status" value="1"/>
</dbReference>
<evidence type="ECO:0000313" key="4">
    <source>
        <dbReference type="EMBL" id="MCL2895044.1"/>
    </source>
</evidence>
<dbReference type="InterPro" id="IPR006311">
    <property type="entry name" value="TAT_signal"/>
</dbReference>
<dbReference type="InterPro" id="IPR029058">
    <property type="entry name" value="AB_hydrolase_fold"/>
</dbReference>
<dbReference type="InterPro" id="IPR005674">
    <property type="entry name" value="CocE/Ser_esterase"/>
</dbReference>
<dbReference type="SUPFAM" id="SSF53474">
    <property type="entry name" value="alpha/beta-Hydrolases"/>
    <property type="match status" value="1"/>
</dbReference>
<name>A0ABT0MYV3_9GAMM</name>
<sequence length="600" mass="67242">MMNRRNFIRAGAVGAAAVLTGRVEAQKTGEANPPTLPSVPRVRSNTDAKFGTKELGAAMRPGVSDLTKGKYPGFGYAQREKEGILIQKDVTVTLRDGKKLYANVYRPKGKTGIPAIICYAPFGKHPHIDMQSTFAGSGVPFETLSDETIFEVFDPIKWGKDDYAIITVDAVGNWSSEGEALFFGPEEARAGYDVVEWAAGLDWCNGKIGWGAVSYYAMSAWEVAALQPPHLAAILPWEGISDVYREAYFHGGIPTLPFNHNWQHLVSFSKTQVEDMEAAMRNHPLFNDYWRSKVADWSKIEVPTYAVTGWPNDLHLRGTINAWKHISSRHCYLDVHGGKEWAEFYSDWAYERQKAFFDHFLKGIENDVRHWPKIRLAQRSGGSEWEFREEQAFPLARTQYQPLFLDAGSSSLSLEKVAAEKHVDYLSTDPLGQAAFDFKFTRQTEITGYSKLRLWVAATGTNDADLFVALVKLDKNGKFVNFTFSQMFDDGPIALGWLRVSQRELDAELSRPERPVLKHARHLWLTSEEPVGVDIEIWPTNVVFEAGETLRVLVKGTQVTHHPGSAFEIQYGPLNNAGNHVIYTGGKYDSHLLIPIIPAA</sequence>
<dbReference type="Gene3D" id="3.40.50.1820">
    <property type="entry name" value="alpha/beta hydrolase"/>
    <property type="match status" value="1"/>
</dbReference>
<dbReference type="PANTHER" id="PTHR43056:SF10">
    <property type="entry name" value="COCE_NOND FAMILY, PUTATIVE (AFU_ORTHOLOGUE AFUA_7G00600)-RELATED"/>
    <property type="match status" value="1"/>
</dbReference>
<proteinExistence type="predicted"/>
<gene>
    <name evidence="4" type="ORF">MFP26_20460</name>
</gene>
<dbReference type="InterPro" id="IPR000383">
    <property type="entry name" value="Xaa-Pro-like_dom"/>
</dbReference>
<evidence type="ECO:0000256" key="2">
    <source>
        <dbReference type="SAM" id="MobiDB-lite"/>
    </source>
</evidence>
<protein>
    <submittedName>
        <fullName evidence="4">CocE/NonD family hydrolase</fullName>
    </submittedName>
</protein>
<dbReference type="NCBIfam" id="TIGR00976">
    <property type="entry name" value="CocE_NonD"/>
    <property type="match status" value="2"/>
</dbReference>
<organism evidence="4 5">
    <name type="scientific">Brenneria tiliae</name>
    <dbReference type="NCBI Taxonomy" id="2914984"/>
    <lineage>
        <taxon>Bacteria</taxon>
        <taxon>Pseudomonadati</taxon>
        <taxon>Pseudomonadota</taxon>
        <taxon>Gammaproteobacteria</taxon>
        <taxon>Enterobacterales</taxon>
        <taxon>Pectobacteriaceae</taxon>
        <taxon>Brenneria</taxon>
    </lineage>
</organism>
<evidence type="ECO:0000313" key="5">
    <source>
        <dbReference type="Proteomes" id="UP001203069"/>
    </source>
</evidence>
<evidence type="ECO:0000259" key="3">
    <source>
        <dbReference type="SMART" id="SM00939"/>
    </source>
</evidence>
<accession>A0ABT0MYV3</accession>
<dbReference type="Gene3D" id="2.60.120.260">
    <property type="entry name" value="Galactose-binding domain-like"/>
    <property type="match status" value="1"/>
</dbReference>
<reference evidence="4 5" key="1">
    <citation type="submission" date="2022-02" db="EMBL/GenBank/DDBJ databases">
        <title>Description of Brenneria tiliae sp. nov. isolated from symptomatic Tilia x moltkei and Tilia x europaea trees in the UK.</title>
        <authorList>
            <person name="Kile H."/>
        </authorList>
    </citation>
    <scope>NUCLEOTIDE SEQUENCE [LARGE SCALE GENOMIC DNA]</scope>
    <source>
        <strain evidence="4 5">MC1SB4.1</strain>
    </source>
</reference>
<dbReference type="Gene3D" id="1.10.3020.20">
    <property type="match status" value="1"/>
</dbReference>
<dbReference type="InterPro" id="IPR008979">
    <property type="entry name" value="Galactose-bd-like_sf"/>
</dbReference>
<feature type="region of interest" description="Disordered" evidence="2">
    <location>
        <begin position="25"/>
        <end position="44"/>
    </location>
</feature>
<keyword evidence="5" id="KW-1185">Reference proteome</keyword>
<keyword evidence="1 4" id="KW-0378">Hydrolase</keyword>
<dbReference type="Pfam" id="PF08530">
    <property type="entry name" value="PepX_C"/>
    <property type="match status" value="1"/>
</dbReference>
<dbReference type="PROSITE" id="PS51318">
    <property type="entry name" value="TAT"/>
    <property type="match status" value="1"/>
</dbReference>
<feature type="domain" description="Xaa-Pro dipeptidyl-peptidase C-terminal" evidence="3">
    <location>
        <begin position="354"/>
        <end position="593"/>
    </location>
</feature>
<dbReference type="RefSeq" id="WP_249246080.1">
    <property type="nucleotide sequence ID" value="NZ_JAKPBZ010000115.1"/>
</dbReference>
<comment type="caution">
    <text evidence="4">The sequence shown here is derived from an EMBL/GenBank/DDBJ whole genome shotgun (WGS) entry which is preliminary data.</text>
</comment>
<dbReference type="SMART" id="SM00939">
    <property type="entry name" value="PepX_C"/>
    <property type="match status" value="1"/>
</dbReference>